<dbReference type="GO" id="GO:0003677">
    <property type="term" value="F:DNA binding"/>
    <property type="evidence" value="ECO:0007669"/>
    <property type="project" value="UniProtKB-KW"/>
</dbReference>
<dbReference type="InterPro" id="IPR036388">
    <property type="entry name" value="WH-like_DNA-bd_sf"/>
</dbReference>
<keyword evidence="10" id="KW-1185">Reference proteome</keyword>
<dbReference type="InterPro" id="IPR005158">
    <property type="entry name" value="BTAD"/>
</dbReference>
<gene>
    <name evidence="9" type="ORF">D7223_15370</name>
</gene>
<dbReference type="InterPro" id="IPR016032">
    <property type="entry name" value="Sig_transdc_resp-reg_C-effctor"/>
</dbReference>
<dbReference type="Proteomes" id="UP000281726">
    <property type="component" value="Unassembled WGS sequence"/>
</dbReference>
<feature type="domain" description="Bacterial transcriptional activator" evidence="8">
    <location>
        <begin position="99"/>
        <end position="244"/>
    </location>
</feature>
<dbReference type="GO" id="GO:0042802">
    <property type="term" value="F:identical protein binding"/>
    <property type="evidence" value="ECO:0007669"/>
    <property type="project" value="InterPro"/>
</dbReference>
<feature type="repeat" description="TPR" evidence="5">
    <location>
        <begin position="846"/>
        <end position="879"/>
    </location>
</feature>
<evidence type="ECO:0000313" key="9">
    <source>
        <dbReference type="EMBL" id="RKN46298.1"/>
    </source>
</evidence>
<dbReference type="InterPro" id="IPR011717">
    <property type="entry name" value="TPR-4"/>
</dbReference>
<evidence type="ECO:0000256" key="2">
    <source>
        <dbReference type="ARBA" id="ARBA00023015"/>
    </source>
</evidence>
<accession>A0A3A9ZD98</accession>
<comment type="similarity">
    <text evidence="1">Belongs to the AfsR/DnrI/RedD regulatory family.</text>
</comment>
<dbReference type="PANTHER" id="PTHR35807:SF1">
    <property type="entry name" value="TRANSCRIPTIONAL REGULATOR REDD"/>
    <property type="match status" value="1"/>
</dbReference>
<dbReference type="SUPFAM" id="SSF52540">
    <property type="entry name" value="P-loop containing nucleoside triphosphate hydrolases"/>
    <property type="match status" value="1"/>
</dbReference>
<dbReference type="Pfam" id="PF13424">
    <property type="entry name" value="TPR_12"/>
    <property type="match status" value="2"/>
</dbReference>
<evidence type="ECO:0000256" key="4">
    <source>
        <dbReference type="ARBA" id="ARBA00023163"/>
    </source>
</evidence>
<evidence type="ECO:0000256" key="3">
    <source>
        <dbReference type="ARBA" id="ARBA00023125"/>
    </source>
</evidence>
<keyword evidence="5" id="KW-0802">TPR repeat</keyword>
<dbReference type="InterPro" id="IPR011990">
    <property type="entry name" value="TPR-like_helical_dom_sf"/>
</dbReference>
<keyword evidence="3" id="KW-0238">DNA-binding</keyword>
<evidence type="ECO:0000256" key="5">
    <source>
        <dbReference type="PROSITE-ProRule" id="PRU00339"/>
    </source>
</evidence>
<dbReference type="CDD" id="cd15831">
    <property type="entry name" value="BTAD"/>
    <property type="match status" value="1"/>
</dbReference>
<dbReference type="GO" id="GO:0000160">
    <property type="term" value="P:phosphorelay signal transduction system"/>
    <property type="evidence" value="ECO:0007669"/>
    <property type="project" value="InterPro"/>
</dbReference>
<sequence length="1014" mass="111116">MEIRVLGELAVRAEAGCPPLGTPKQKVVLAMVAVHAGRLVTVDELVDELWPDQPPRSAVPNVRTYAANLRRIFKRAGQGREAVIKEGDSYRFGLGESGLDLMEFTSEYAEARELARRGDLREAEHLTARALDRWRGRMLAGLSLGPSLSARVSGAHEQRLGAMELLAELRIELKRPESAVPTVREVLALDPLREPAYVLLIRALRAQGDHAGALAVFEAARTTLAEKLGIEPGGELRRAVHTIMDTTHPAGSVPQHRTAATTRDSRTAAPVRREPAVNWLPRPVPYFVGRADLISELIAETRHLVVHTSPVHVIEGMAGSGKTTAAVHLARLLVRHHQYAALFIDLGGHGASGMVDPVVALGTLLRQLGVPSAQIPAEQDHRAELWRRELSRRRSVVVLDNAATSEQVHPLLPSEPGSVVIVTTRRRLDGVDASPPWLLPVLRPSEGLALLESAVGKERISAEPEAAAMVIRSCGYLPLAIRLAGARLAHRPAWTVRDLARLLDDTADRLGHLALRERSVAGAFATSYGSLSWEGRRLFRFLAVHPGPHFTVKVAAAILGADLSTAARVLDELIDCHLVEAVQGGRHRMHDLLRRYSADLSMDIDTAEERGRALEQLLDVVLHDCLDAADALEGDLLRAHVPTEPPLRTDLAGLLGEQKTEWMEEERSNVVALVVAAHEEGRSFYAWRLARAIWRFSYIRAYFDDIVLSHRHGLAAAEESKDLTGIALMNNYIASAYVRRGKYGDALKHLTAAVAACEKQGNRSNLFRFRANLAAVYWLRGDLEEAVSVGVAALRDPRGYGDHEVPSGLANLGLALAGLGRYKEALRIHRLHLYKGRVHRDYFHILNAMGHIGSIKARMGDYESAIRLLRAAMSLRDRTGHRYAEAEVQNDLGVALIGLGDISAATRQHELALRLAIESGEQHVEAAALNDLGRALARSGDDSRSVEMFNAALRVATRISHPYEQGRALAGLAGQFVGTDPVGARRHWERALAIFDRMGVPERFEVAKRLAECA</sequence>
<dbReference type="RefSeq" id="WP_120729080.1">
    <property type="nucleotide sequence ID" value="NZ_RBAK01000005.1"/>
</dbReference>
<dbReference type="InterPro" id="IPR019734">
    <property type="entry name" value="TPR_rpt"/>
</dbReference>
<dbReference type="Pfam" id="PF00931">
    <property type="entry name" value="NB-ARC"/>
    <property type="match status" value="1"/>
</dbReference>
<evidence type="ECO:0000259" key="8">
    <source>
        <dbReference type="SMART" id="SM01043"/>
    </source>
</evidence>
<keyword evidence="2" id="KW-0805">Transcription regulation</keyword>
<dbReference type="Gene3D" id="1.25.40.10">
    <property type="entry name" value="Tetratricopeptide repeat domain"/>
    <property type="match status" value="3"/>
</dbReference>
<dbReference type="Gene3D" id="3.40.50.300">
    <property type="entry name" value="P-loop containing nucleotide triphosphate hydrolases"/>
    <property type="match status" value="1"/>
</dbReference>
<keyword evidence="4" id="KW-0804">Transcription</keyword>
<dbReference type="Gene3D" id="1.10.10.10">
    <property type="entry name" value="Winged helix-like DNA-binding domain superfamily/Winged helix DNA-binding domain"/>
    <property type="match status" value="1"/>
</dbReference>
<evidence type="ECO:0000259" key="7">
    <source>
        <dbReference type="SMART" id="SM00862"/>
    </source>
</evidence>
<evidence type="ECO:0000256" key="6">
    <source>
        <dbReference type="SAM" id="MobiDB-lite"/>
    </source>
</evidence>
<dbReference type="InterPro" id="IPR002182">
    <property type="entry name" value="NB-ARC"/>
</dbReference>
<dbReference type="PROSITE" id="PS50005">
    <property type="entry name" value="TPR"/>
    <property type="match status" value="1"/>
</dbReference>
<dbReference type="OrthoDB" id="7628974at2"/>
<organism evidence="9 10">
    <name type="scientific">Micromonospora endolithica</name>
    <dbReference type="NCBI Taxonomy" id="230091"/>
    <lineage>
        <taxon>Bacteria</taxon>
        <taxon>Bacillati</taxon>
        <taxon>Actinomycetota</taxon>
        <taxon>Actinomycetes</taxon>
        <taxon>Micromonosporales</taxon>
        <taxon>Micromonosporaceae</taxon>
        <taxon>Micromonospora</taxon>
    </lineage>
</organism>
<dbReference type="EMBL" id="RBAK01000005">
    <property type="protein sequence ID" value="RKN46298.1"/>
    <property type="molecule type" value="Genomic_DNA"/>
</dbReference>
<dbReference type="GO" id="GO:0043531">
    <property type="term" value="F:ADP binding"/>
    <property type="evidence" value="ECO:0007669"/>
    <property type="project" value="InterPro"/>
</dbReference>
<comment type="caution">
    <text evidence="9">The sequence shown here is derived from an EMBL/GenBank/DDBJ whole genome shotgun (WGS) entry which is preliminary data.</text>
</comment>
<dbReference type="SUPFAM" id="SSF46894">
    <property type="entry name" value="C-terminal effector domain of the bipartite response regulators"/>
    <property type="match status" value="1"/>
</dbReference>
<dbReference type="AlphaFoldDB" id="A0A3A9ZD98"/>
<dbReference type="InterPro" id="IPR027417">
    <property type="entry name" value="P-loop_NTPase"/>
</dbReference>
<feature type="region of interest" description="Disordered" evidence="6">
    <location>
        <begin position="247"/>
        <end position="270"/>
    </location>
</feature>
<dbReference type="SMART" id="SM00862">
    <property type="entry name" value="Trans_reg_C"/>
    <property type="match status" value="1"/>
</dbReference>
<dbReference type="SUPFAM" id="SSF48452">
    <property type="entry name" value="TPR-like"/>
    <property type="match status" value="3"/>
</dbReference>
<dbReference type="PRINTS" id="PR00364">
    <property type="entry name" value="DISEASERSIST"/>
</dbReference>
<feature type="domain" description="OmpR/PhoB-type" evidence="7">
    <location>
        <begin position="16"/>
        <end position="92"/>
    </location>
</feature>
<dbReference type="SMART" id="SM01043">
    <property type="entry name" value="BTAD"/>
    <property type="match status" value="1"/>
</dbReference>
<dbReference type="GO" id="GO:0006355">
    <property type="term" value="P:regulation of DNA-templated transcription"/>
    <property type="evidence" value="ECO:0007669"/>
    <property type="project" value="InterPro"/>
</dbReference>
<dbReference type="InterPro" id="IPR051677">
    <property type="entry name" value="AfsR-DnrI-RedD_regulator"/>
</dbReference>
<dbReference type="PANTHER" id="PTHR35807">
    <property type="entry name" value="TRANSCRIPTIONAL REGULATOR REDD-RELATED"/>
    <property type="match status" value="1"/>
</dbReference>
<evidence type="ECO:0000313" key="10">
    <source>
        <dbReference type="Proteomes" id="UP000281726"/>
    </source>
</evidence>
<evidence type="ECO:0000256" key="1">
    <source>
        <dbReference type="ARBA" id="ARBA00005820"/>
    </source>
</evidence>
<name>A0A3A9ZD98_9ACTN</name>
<proteinExistence type="inferred from homology"/>
<reference evidence="9 10" key="1">
    <citation type="journal article" date="2004" name="Syst. Appl. Microbiol.">
        <title>Cryptoendolithic actinomycetes from antarctic sandstone rock samples: Micromonospora endolithica sp. nov. and two isolates related to Micromonospora coerulea Jensen 1932.</title>
        <authorList>
            <person name="Hirsch P."/>
            <person name="Mevs U."/>
            <person name="Kroppenstedt R.M."/>
            <person name="Schumann P."/>
            <person name="Stackebrandt E."/>
        </authorList>
    </citation>
    <scope>NUCLEOTIDE SEQUENCE [LARGE SCALE GENOMIC DNA]</scope>
    <source>
        <strain evidence="9 10">JCM 12677</strain>
    </source>
</reference>
<dbReference type="Pfam" id="PF07721">
    <property type="entry name" value="TPR_4"/>
    <property type="match status" value="1"/>
</dbReference>
<dbReference type="SMART" id="SM00028">
    <property type="entry name" value="TPR"/>
    <property type="match status" value="6"/>
</dbReference>
<protein>
    <submittedName>
        <fullName evidence="9">Transcriptional regulator</fullName>
    </submittedName>
</protein>
<dbReference type="Pfam" id="PF03704">
    <property type="entry name" value="BTAD"/>
    <property type="match status" value="1"/>
</dbReference>
<dbReference type="InterPro" id="IPR001867">
    <property type="entry name" value="OmpR/PhoB-type_DNA-bd"/>
</dbReference>